<name>A0A844FNA7_9LACO</name>
<feature type="domain" description="L,D-TPase catalytic" evidence="8">
    <location>
        <begin position="88"/>
        <end position="230"/>
    </location>
</feature>
<dbReference type="GO" id="GO:0008360">
    <property type="term" value="P:regulation of cell shape"/>
    <property type="evidence" value="ECO:0007669"/>
    <property type="project" value="UniProtKB-UniRule"/>
</dbReference>
<feature type="active site" description="Nucleophile" evidence="6">
    <location>
        <position position="201"/>
    </location>
</feature>
<keyword evidence="4 6" id="KW-0573">Peptidoglycan synthesis</keyword>
<keyword evidence="3 6" id="KW-0133">Cell shape</keyword>
<feature type="transmembrane region" description="Helical" evidence="7">
    <location>
        <begin position="7"/>
        <end position="25"/>
    </location>
</feature>
<evidence type="ECO:0000256" key="7">
    <source>
        <dbReference type="SAM" id="Phobius"/>
    </source>
</evidence>
<proteinExistence type="predicted"/>
<dbReference type="UniPathway" id="UPA00219"/>
<gene>
    <name evidence="9" type="ORF">FYJ61_05105</name>
</gene>
<comment type="caution">
    <text evidence="9">The sequence shown here is derived from an EMBL/GenBank/DDBJ whole genome shotgun (WGS) entry which is preliminary data.</text>
</comment>
<dbReference type="GO" id="GO:0018104">
    <property type="term" value="P:peptidoglycan-protein cross-linking"/>
    <property type="evidence" value="ECO:0007669"/>
    <property type="project" value="TreeGrafter"/>
</dbReference>
<protein>
    <submittedName>
        <fullName evidence="9">L,D-transpeptidase</fullName>
    </submittedName>
</protein>
<dbReference type="InterPro" id="IPR050979">
    <property type="entry name" value="LD-transpeptidase"/>
</dbReference>
<dbReference type="SUPFAM" id="SSF141523">
    <property type="entry name" value="L,D-transpeptidase catalytic domain-like"/>
    <property type="match status" value="1"/>
</dbReference>
<evidence type="ECO:0000256" key="6">
    <source>
        <dbReference type="PROSITE-ProRule" id="PRU01373"/>
    </source>
</evidence>
<evidence type="ECO:0000313" key="9">
    <source>
        <dbReference type="EMBL" id="MST79858.1"/>
    </source>
</evidence>
<keyword evidence="7" id="KW-0472">Membrane</keyword>
<comment type="pathway">
    <text evidence="1 6">Cell wall biogenesis; peptidoglycan biosynthesis.</text>
</comment>
<feature type="active site" description="Proton donor/acceptor" evidence="6">
    <location>
        <position position="163"/>
    </location>
</feature>
<evidence type="ECO:0000256" key="4">
    <source>
        <dbReference type="ARBA" id="ARBA00022984"/>
    </source>
</evidence>
<keyword evidence="7" id="KW-0812">Transmembrane</keyword>
<dbReference type="GO" id="GO:0016740">
    <property type="term" value="F:transferase activity"/>
    <property type="evidence" value="ECO:0007669"/>
    <property type="project" value="UniProtKB-KW"/>
</dbReference>
<dbReference type="InterPro" id="IPR038063">
    <property type="entry name" value="Transpep_catalytic_dom"/>
</dbReference>
<reference evidence="9 10" key="1">
    <citation type="submission" date="2019-08" db="EMBL/GenBank/DDBJ databases">
        <title>In-depth cultivation of the pig gut microbiome towards novel bacterial diversity and tailored functional studies.</title>
        <authorList>
            <person name="Wylensek D."/>
            <person name="Hitch T.C.A."/>
            <person name="Clavel T."/>
        </authorList>
    </citation>
    <scope>NUCLEOTIDE SEQUENCE [LARGE SCALE GENOMIC DNA]</scope>
    <source>
        <strain evidence="9 10">WCA-470BD-2E</strain>
    </source>
</reference>
<dbReference type="PANTHER" id="PTHR30582:SF2">
    <property type="entry name" value="L,D-TRANSPEPTIDASE YCIB-RELATED"/>
    <property type="match status" value="1"/>
</dbReference>
<evidence type="ECO:0000256" key="2">
    <source>
        <dbReference type="ARBA" id="ARBA00022679"/>
    </source>
</evidence>
<dbReference type="AlphaFoldDB" id="A0A844FNA7"/>
<dbReference type="RefSeq" id="WP_154486827.1">
    <property type="nucleotide sequence ID" value="NZ_VUMW01000011.1"/>
</dbReference>
<dbReference type="GO" id="GO:0071555">
    <property type="term" value="P:cell wall organization"/>
    <property type="evidence" value="ECO:0007669"/>
    <property type="project" value="UniProtKB-UniRule"/>
</dbReference>
<evidence type="ECO:0000313" key="10">
    <source>
        <dbReference type="Proteomes" id="UP000452141"/>
    </source>
</evidence>
<dbReference type="Gene3D" id="2.40.440.10">
    <property type="entry name" value="L,D-transpeptidase catalytic domain-like"/>
    <property type="match status" value="1"/>
</dbReference>
<evidence type="ECO:0000259" key="8">
    <source>
        <dbReference type="PROSITE" id="PS52029"/>
    </source>
</evidence>
<dbReference type="CDD" id="cd16913">
    <property type="entry name" value="YkuD_like"/>
    <property type="match status" value="1"/>
</dbReference>
<dbReference type="PANTHER" id="PTHR30582">
    <property type="entry name" value="L,D-TRANSPEPTIDASE"/>
    <property type="match status" value="1"/>
</dbReference>
<evidence type="ECO:0000256" key="5">
    <source>
        <dbReference type="ARBA" id="ARBA00023316"/>
    </source>
</evidence>
<dbReference type="Pfam" id="PF03734">
    <property type="entry name" value="YkuD"/>
    <property type="match status" value="1"/>
</dbReference>
<dbReference type="Proteomes" id="UP000452141">
    <property type="component" value="Unassembled WGS sequence"/>
</dbReference>
<keyword evidence="2" id="KW-0808">Transferase</keyword>
<keyword evidence="7" id="KW-1133">Transmembrane helix</keyword>
<evidence type="ECO:0000256" key="1">
    <source>
        <dbReference type="ARBA" id="ARBA00004752"/>
    </source>
</evidence>
<dbReference type="GO" id="GO:0071972">
    <property type="term" value="F:peptidoglycan L,D-transpeptidase activity"/>
    <property type="evidence" value="ECO:0007669"/>
    <property type="project" value="TreeGrafter"/>
</dbReference>
<organism evidence="9 10">
    <name type="scientific">Lactobacillus equicursoris</name>
    <dbReference type="NCBI Taxonomy" id="420645"/>
    <lineage>
        <taxon>Bacteria</taxon>
        <taxon>Bacillati</taxon>
        <taxon>Bacillota</taxon>
        <taxon>Bacilli</taxon>
        <taxon>Lactobacillales</taxon>
        <taxon>Lactobacillaceae</taxon>
        <taxon>Lactobacillus</taxon>
    </lineage>
</organism>
<accession>A0A844FNA7</accession>
<sequence>MSKAHNLLGMGLIGIITCLMLILVFEPQPEAGGTGHVRRPAQKIEKKASKKTLLPFPDPADMRAMSGKYYLKSSEKRAYPNLSKYNKVWIRVSVLGSRAYVMSGDKPVYTMYASAGAIKNGKSNTPVGTYKIQEEGGEVFYNNNGVGARYYISYHDHGVYLFHSVPINNFKSGVKVGSYHYGYKGGTHLTTLGKKPDSHGCVRLSVSDAKWLYEQRLNGGLPVGSRVEIKME</sequence>
<dbReference type="InterPro" id="IPR005490">
    <property type="entry name" value="LD_TPept_cat_dom"/>
</dbReference>
<dbReference type="EMBL" id="VUMW01000011">
    <property type="protein sequence ID" value="MST79858.1"/>
    <property type="molecule type" value="Genomic_DNA"/>
</dbReference>
<evidence type="ECO:0000256" key="3">
    <source>
        <dbReference type="ARBA" id="ARBA00022960"/>
    </source>
</evidence>
<dbReference type="GO" id="GO:0005576">
    <property type="term" value="C:extracellular region"/>
    <property type="evidence" value="ECO:0007669"/>
    <property type="project" value="TreeGrafter"/>
</dbReference>
<dbReference type="PROSITE" id="PS52029">
    <property type="entry name" value="LD_TPASE"/>
    <property type="match status" value="1"/>
</dbReference>
<keyword evidence="5 6" id="KW-0961">Cell wall biogenesis/degradation</keyword>